<keyword evidence="2" id="KW-1185">Reference proteome</keyword>
<dbReference type="EMBL" id="UZAU01000409">
    <property type="status" value="NOT_ANNOTATED_CDS"/>
    <property type="molecule type" value="Genomic_DNA"/>
</dbReference>
<reference evidence="1" key="2">
    <citation type="submission" date="2021-03" db="UniProtKB">
        <authorList>
            <consortium name="EnsemblPlants"/>
        </authorList>
    </citation>
    <scope>IDENTIFICATION</scope>
</reference>
<dbReference type="Gramene" id="evm.model.05.148">
    <property type="protein sequence ID" value="cds.evm.model.05.148"/>
    <property type="gene ID" value="evm.TU.05.148"/>
</dbReference>
<dbReference type="OMA" id="VFFFREV"/>
<evidence type="ECO:0000313" key="2">
    <source>
        <dbReference type="Proteomes" id="UP000596661"/>
    </source>
</evidence>
<name>A0A803PLI1_CANSA</name>
<dbReference type="EnsemblPlants" id="evm.model.05.148">
    <property type="protein sequence ID" value="cds.evm.model.05.148"/>
    <property type="gene ID" value="evm.TU.05.148"/>
</dbReference>
<protein>
    <submittedName>
        <fullName evidence="1">Uncharacterized protein</fullName>
    </submittedName>
</protein>
<accession>A0A803PLI1</accession>
<proteinExistence type="predicted"/>
<dbReference type="Proteomes" id="UP000596661">
    <property type="component" value="Chromosome 5"/>
</dbReference>
<dbReference type="AlphaFoldDB" id="A0A803PLI1"/>
<organism evidence="1 2">
    <name type="scientific">Cannabis sativa</name>
    <name type="common">Hemp</name>
    <name type="synonym">Marijuana</name>
    <dbReference type="NCBI Taxonomy" id="3483"/>
    <lineage>
        <taxon>Eukaryota</taxon>
        <taxon>Viridiplantae</taxon>
        <taxon>Streptophyta</taxon>
        <taxon>Embryophyta</taxon>
        <taxon>Tracheophyta</taxon>
        <taxon>Spermatophyta</taxon>
        <taxon>Magnoliopsida</taxon>
        <taxon>eudicotyledons</taxon>
        <taxon>Gunneridae</taxon>
        <taxon>Pentapetalae</taxon>
        <taxon>rosids</taxon>
        <taxon>fabids</taxon>
        <taxon>Rosales</taxon>
        <taxon>Cannabaceae</taxon>
        <taxon>Cannabis</taxon>
    </lineage>
</organism>
<sequence>MLVKFLRILDHKICMNLLVAKNSMEIDDELLFILRKLASLDIRPKIIGPPKPATLATPIQPCKLRKSSPTSMPISCYVIHKLLIFFWCPWPFLQSILITTW</sequence>
<evidence type="ECO:0000313" key="1">
    <source>
        <dbReference type="EnsemblPlants" id="cds.evm.model.05.148"/>
    </source>
</evidence>
<reference evidence="1" key="1">
    <citation type="submission" date="2018-11" db="EMBL/GenBank/DDBJ databases">
        <authorList>
            <person name="Grassa J C."/>
        </authorList>
    </citation>
    <scope>NUCLEOTIDE SEQUENCE [LARGE SCALE GENOMIC DNA]</scope>
</reference>